<evidence type="ECO:0000256" key="10">
    <source>
        <dbReference type="ARBA" id="ARBA00022840"/>
    </source>
</evidence>
<feature type="modified residue" description="4-aspartylphosphate" evidence="15">
    <location>
        <position position="995"/>
    </location>
</feature>
<comment type="caution">
    <text evidence="24">The sequence shown here is derived from an EMBL/GenBank/DDBJ whole genome shotgun (WGS) entry which is preliminary data.</text>
</comment>
<keyword evidence="8" id="KW-0547">Nucleotide-binding</keyword>
<reference evidence="24 25" key="1">
    <citation type="journal article" date="2024" name="Chem. Sci.">
        <title>Discovery of megapolipeptins by genome mining of a Burkholderiales bacteria collection.</title>
        <authorList>
            <person name="Paulo B.S."/>
            <person name="Recchia M.J.J."/>
            <person name="Lee S."/>
            <person name="Fergusson C.H."/>
            <person name="Romanowski S.B."/>
            <person name="Hernandez A."/>
            <person name="Krull N."/>
            <person name="Liu D.Y."/>
            <person name="Cavanagh H."/>
            <person name="Bos A."/>
            <person name="Gray C.A."/>
            <person name="Murphy B.T."/>
            <person name="Linington R.G."/>
            <person name="Eustaquio A.S."/>
        </authorList>
    </citation>
    <scope>NUCLEOTIDE SEQUENCE [LARGE SCALE GENOMIC DNA]</scope>
    <source>
        <strain evidence="24 25">RL21-008-BIB-B</strain>
    </source>
</reference>
<dbReference type="Pfam" id="PF00072">
    <property type="entry name" value="Response_reg"/>
    <property type="match status" value="2"/>
</dbReference>
<evidence type="ECO:0000313" key="25">
    <source>
        <dbReference type="Proteomes" id="UP001629214"/>
    </source>
</evidence>
<dbReference type="Gene3D" id="1.20.120.160">
    <property type="entry name" value="HPT domain"/>
    <property type="match status" value="1"/>
</dbReference>
<proteinExistence type="predicted"/>
<keyword evidence="11 18" id="KW-1133">Transmembrane helix</keyword>
<feature type="transmembrane region" description="Helical" evidence="18">
    <location>
        <begin position="314"/>
        <end position="334"/>
    </location>
</feature>
<dbReference type="EMBL" id="JAQQFR010000001">
    <property type="protein sequence ID" value="MFL9876968.1"/>
    <property type="molecule type" value="Genomic_DNA"/>
</dbReference>
<evidence type="ECO:0000256" key="3">
    <source>
        <dbReference type="ARBA" id="ARBA00012438"/>
    </source>
</evidence>
<feature type="domain" description="PAS" evidence="21">
    <location>
        <begin position="373"/>
        <end position="443"/>
    </location>
</feature>
<evidence type="ECO:0000256" key="6">
    <source>
        <dbReference type="ARBA" id="ARBA00022679"/>
    </source>
</evidence>
<dbReference type="SMART" id="SM00387">
    <property type="entry name" value="HATPase_c"/>
    <property type="match status" value="1"/>
</dbReference>
<feature type="domain" description="Response regulatory" evidence="20">
    <location>
        <begin position="944"/>
        <end position="1062"/>
    </location>
</feature>
<dbReference type="SUPFAM" id="SSF52172">
    <property type="entry name" value="CheY-like"/>
    <property type="match status" value="2"/>
</dbReference>
<feature type="domain" description="PAC" evidence="22">
    <location>
        <begin position="444"/>
        <end position="498"/>
    </location>
</feature>
<dbReference type="InterPro" id="IPR011006">
    <property type="entry name" value="CheY-like_superfamily"/>
</dbReference>
<evidence type="ECO:0000256" key="2">
    <source>
        <dbReference type="ARBA" id="ARBA00004651"/>
    </source>
</evidence>
<dbReference type="SUPFAM" id="SSF55785">
    <property type="entry name" value="PYP-like sensor domain (PAS domain)"/>
    <property type="match status" value="1"/>
</dbReference>
<comment type="catalytic activity">
    <reaction evidence="1">
        <text>ATP + protein L-histidine = ADP + protein N-phospho-L-histidine.</text>
        <dbReference type="EC" id="2.7.13.3"/>
    </reaction>
</comment>
<dbReference type="SMART" id="SM00448">
    <property type="entry name" value="REC"/>
    <property type="match status" value="2"/>
</dbReference>
<dbReference type="CDD" id="cd17546">
    <property type="entry name" value="REC_hyHK_CKI1_RcsC-like"/>
    <property type="match status" value="2"/>
</dbReference>
<dbReference type="Gene3D" id="3.30.565.10">
    <property type="entry name" value="Histidine kinase-like ATPase, C-terminal domain"/>
    <property type="match status" value="1"/>
</dbReference>
<keyword evidence="7 18" id="KW-0812">Transmembrane</keyword>
<dbReference type="InterPro" id="IPR048760">
    <property type="entry name" value="VP0354-like_sensor_dom"/>
</dbReference>
<evidence type="ECO:0000259" key="19">
    <source>
        <dbReference type="PROSITE" id="PS50109"/>
    </source>
</evidence>
<dbReference type="PROSITE" id="PS50109">
    <property type="entry name" value="HIS_KIN"/>
    <property type="match status" value="1"/>
</dbReference>
<keyword evidence="4" id="KW-1003">Cell membrane</keyword>
<keyword evidence="13 18" id="KW-0472">Membrane</keyword>
<feature type="coiled-coil region" evidence="16">
    <location>
        <begin position="489"/>
        <end position="534"/>
    </location>
</feature>
<keyword evidence="9" id="KW-0418">Kinase</keyword>
<feature type="transmembrane region" description="Helical" evidence="18">
    <location>
        <begin position="12"/>
        <end position="30"/>
    </location>
</feature>
<dbReference type="EC" id="2.7.13.3" evidence="3"/>
<organism evidence="24 25">
    <name type="scientific">Herbaspirillum rhizosphaerae</name>
    <dbReference type="NCBI Taxonomy" id="346179"/>
    <lineage>
        <taxon>Bacteria</taxon>
        <taxon>Pseudomonadati</taxon>
        <taxon>Pseudomonadota</taxon>
        <taxon>Betaproteobacteria</taxon>
        <taxon>Burkholderiales</taxon>
        <taxon>Oxalobacteraceae</taxon>
        <taxon>Herbaspirillum</taxon>
    </lineage>
</organism>
<dbReference type="SUPFAM" id="SSF103190">
    <property type="entry name" value="Sensory domain-like"/>
    <property type="match status" value="2"/>
</dbReference>
<evidence type="ECO:0000259" key="22">
    <source>
        <dbReference type="PROSITE" id="PS50113"/>
    </source>
</evidence>
<evidence type="ECO:0000259" key="23">
    <source>
        <dbReference type="PROSITE" id="PS50894"/>
    </source>
</evidence>
<dbReference type="InterPro" id="IPR003594">
    <property type="entry name" value="HATPase_dom"/>
</dbReference>
<dbReference type="SUPFAM" id="SSF47226">
    <property type="entry name" value="Histidine-containing phosphotransfer domain, HPT domain"/>
    <property type="match status" value="1"/>
</dbReference>
<dbReference type="Gene3D" id="3.40.50.2300">
    <property type="match status" value="2"/>
</dbReference>
<feature type="modified residue" description="Phosphohistidine" evidence="14">
    <location>
        <position position="1156"/>
    </location>
</feature>
<dbReference type="Pfam" id="PF21623">
    <property type="entry name" value="HK_sensor_dom_bact"/>
    <property type="match status" value="1"/>
</dbReference>
<feature type="region of interest" description="Disordered" evidence="17">
    <location>
        <begin position="903"/>
        <end position="937"/>
    </location>
</feature>
<evidence type="ECO:0000259" key="20">
    <source>
        <dbReference type="PROSITE" id="PS50110"/>
    </source>
</evidence>
<evidence type="ECO:0000256" key="4">
    <source>
        <dbReference type="ARBA" id="ARBA00022475"/>
    </source>
</evidence>
<dbReference type="InterPro" id="IPR036097">
    <property type="entry name" value="HisK_dim/P_sf"/>
</dbReference>
<dbReference type="PRINTS" id="PR00344">
    <property type="entry name" value="BCTRLSENSOR"/>
</dbReference>
<protein>
    <recommendedName>
        <fullName evidence="3">histidine kinase</fullName>
        <ecNumber evidence="3">2.7.13.3</ecNumber>
    </recommendedName>
</protein>
<dbReference type="Pfam" id="PF00512">
    <property type="entry name" value="HisKA"/>
    <property type="match status" value="1"/>
</dbReference>
<evidence type="ECO:0000256" key="15">
    <source>
        <dbReference type="PROSITE-ProRule" id="PRU00169"/>
    </source>
</evidence>
<evidence type="ECO:0000256" key="14">
    <source>
        <dbReference type="PROSITE-ProRule" id="PRU00110"/>
    </source>
</evidence>
<keyword evidence="16" id="KW-0175">Coiled coil</keyword>
<evidence type="ECO:0000256" key="12">
    <source>
        <dbReference type="ARBA" id="ARBA00023012"/>
    </source>
</evidence>
<dbReference type="PROSITE" id="PS50112">
    <property type="entry name" value="PAS"/>
    <property type="match status" value="1"/>
</dbReference>
<evidence type="ECO:0000256" key="8">
    <source>
        <dbReference type="ARBA" id="ARBA00022741"/>
    </source>
</evidence>
<dbReference type="PANTHER" id="PTHR45339:SF1">
    <property type="entry name" value="HYBRID SIGNAL TRANSDUCTION HISTIDINE KINASE J"/>
    <property type="match status" value="1"/>
</dbReference>
<sequence>MRRLKGNQHYFLAQFLPLAAMVLAAAAFLYHSRVDAELNRLQLEQRERVALGVASLTNDMDAPLRHLSILTGEPPIARAINDPTPENLAVMAESFSTLMLRNPYYDQVRWIDQDGMEKVRLNMGSTGPMLIADKYLQSKKDRPYFTDTMTLPRGEILISPMDLNVENGKIEVPHKPTTRLAVPVFTSGGQARGILIINLLMGPLLDRFSNQVERGVNRAMLLNGEGFWLYSTNSADEWAFMFKRDDNLKRDFPEAWAQMQAKPAGNIIGSDGIWSWQRVDIDGNTGRYGLHQQSPWTVALFLPQKRVIVDNYRILSRLAWFVALILAGLALLSWQLAVQRKRREIAVHDRLKAETELVASEERVSDLLRDQETRSVLASIVASSDDAIIGTGLDDLINSWNPGAEKVFGYLAREMINQSIYVLVPTEKNEETRGITAQIMQGETVVNFETTRWHRDGRLLDISVTISPILDGDRKIVGTSYIARDITDHKRLEKELSQYRLRLEGLVEQQTRNLMDANRNLELALSRAESATRAKTSFLSNMSHEIRTPMNAVLGLTYLLEKTALDADQRDLVRKIITAGHSLLGIINDILDVSKIEAGRLDIEHVPFRLSAVLENVVNVTAPNIGQKDVELVVGFNDVGIEHLYGDALRLEQILVNLTSNAIKFTAKGEISIHVAVLSEAGDQVMLRFAVTDSGIGIPADRQQDIFHAFTQEDTSTTRRFGGTGLGLTICRHLVQLMHGDIGVISEPGKGSQFWFMLPFQTMSHVAEASPVEGPLTVLVADDNATARAVLADTIKSMGWQVDTVESGEDAVSKTMVRLRHNLAYDVFLLDWRMPGMDGLSAAKAIREASSSHSQPPIVIMVTAYGRDDVMTSPDAQLLDAVITKPVTPSTLYNTIIHVRQRRSGEAGSNKARKAGVAGAAGPGNTSNGNRSSDSRDNRIDGVRVLVVDDSEINREVAKRILEADGAEVVAVGDGSEAVDWLRVHPDGADLVLMDIQMPVMDGYTATHEIRNTLQLHALPIIALTAGAFKAQQEAAITAGMNGFLSKPYNVDQIISVVRQHIAHLSADELERRNAAKSAKPAYTSASVATTFPTLIETTPSATPGLDVDVGLEAWGSKDVYAKFLGKFAEQYEKTGSDILAHIQANEPAQAKTLAHKLRGSAGTLALTDVHRLAGELEGLLSGADFSSTSASDCKVKAAELDAALRIARRAIVDYTGS</sequence>
<dbReference type="Proteomes" id="UP001629214">
    <property type="component" value="Unassembled WGS sequence"/>
</dbReference>
<dbReference type="InterPro" id="IPR008207">
    <property type="entry name" value="Sig_transdc_His_kin_Hpt_dom"/>
</dbReference>
<dbReference type="RefSeq" id="WP_408164890.1">
    <property type="nucleotide sequence ID" value="NZ_JAQQFR010000001.1"/>
</dbReference>
<dbReference type="Pfam" id="PF01627">
    <property type="entry name" value="Hpt"/>
    <property type="match status" value="1"/>
</dbReference>
<feature type="domain" description="Response regulatory" evidence="20">
    <location>
        <begin position="777"/>
        <end position="900"/>
    </location>
</feature>
<evidence type="ECO:0000256" key="17">
    <source>
        <dbReference type="SAM" id="MobiDB-lite"/>
    </source>
</evidence>
<evidence type="ECO:0000256" key="18">
    <source>
        <dbReference type="SAM" id="Phobius"/>
    </source>
</evidence>
<keyword evidence="6" id="KW-0808">Transferase</keyword>
<dbReference type="InterPro" id="IPR005467">
    <property type="entry name" value="His_kinase_dom"/>
</dbReference>
<accession>A0ABW8Z201</accession>
<dbReference type="Pfam" id="PF02518">
    <property type="entry name" value="HATPase_c"/>
    <property type="match status" value="1"/>
</dbReference>
<dbReference type="InterPro" id="IPR000700">
    <property type="entry name" value="PAS-assoc_C"/>
</dbReference>
<evidence type="ECO:0000313" key="24">
    <source>
        <dbReference type="EMBL" id="MFL9876968.1"/>
    </source>
</evidence>
<dbReference type="PROSITE" id="PS50113">
    <property type="entry name" value="PAC"/>
    <property type="match status" value="1"/>
</dbReference>
<dbReference type="CDD" id="cd16922">
    <property type="entry name" value="HATPase_EvgS-ArcB-TorS-like"/>
    <property type="match status" value="1"/>
</dbReference>
<evidence type="ECO:0000256" key="5">
    <source>
        <dbReference type="ARBA" id="ARBA00022553"/>
    </source>
</evidence>
<name>A0ABW8Z201_9BURK</name>
<evidence type="ECO:0000259" key="21">
    <source>
        <dbReference type="PROSITE" id="PS50112"/>
    </source>
</evidence>
<dbReference type="InterPro" id="IPR000014">
    <property type="entry name" value="PAS"/>
</dbReference>
<dbReference type="PROSITE" id="PS50110">
    <property type="entry name" value="RESPONSE_REGULATORY"/>
    <property type="match status" value="2"/>
</dbReference>
<feature type="compositionally biased region" description="Low complexity" evidence="17">
    <location>
        <begin position="915"/>
        <end position="932"/>
    </location>
</feature>
<keyword evidence="5 15" id="KW-0597">Phosphoprotein</keyword>
<comment type="subcellular location">
    <subcellularLocation>
        <location evidence="2">Cell membrane</location>
        <topology evidence="2">Multi-pass membrane protein</topology>
    </subcellularLocation>
</comment>
<dbReference type="CDD" id="cd00082">
    <property type="entry name" value="HisKA"/>
    <property type="match status" value="1"/>
</dbReference>
<dbReference type="InterPro" id="IPR013767">
    <property type="entry name" value="PAS_fold"/>
</dbReference>
<gene>
    <name evidence="24" type="ORF">PQR63_01135</name>
</gene>
<keyword evidence="12" id="KW-0902">Two-component regulatory system</keyword>
<dbReference type="Gene3D" id="1.10.287.130">
    <property type="match status" value="1"/>
</dbReference>
<dbReference type="InterPro" id="IPR003661">
    <property type="entry name" value="HisK_dim/P_dom"/>
</dbReference>
<dbReference type="SUPFAM" id="SSF55874">
    <property type="entry name" value="ATPase domain of HSP90 chaperone/DNA topoisomerase II/histidine kinase"/>
    <property type="match status" value="1"/>
</dbReference>
<dbReference type="PROSITE" id="PS50894">
    <property type="entry name" value="HPT"/>
    <property type="match status" value="1"/>
</dbReference>
<dbReference type="SMART" id="SM00091">
    <property type="entry name" value="PAS"/>
    <property type="match status" value="1"/>
</dbReference>
<evidence type="ECO:0000256" key="13">
    <source>
        <dbReference type="ARBA" id="ARBA00023136"/>
    </source>
</evidence>
<dbReference type="SUPFAM" id="SSF47384">
    <property type="entry name" value="Homodimeric domain of signal transducing histidine kinase"/>
    <property type="match status" value="1"/>
</dbReference>
<evidence type="ECO:0000256" key="7">
    <source>
        <dbReference type="ARBA" id="ARBA00022692"/>
    </source>
</evidence>
<dbReference type="CDD" id="cd00130">
    <property type="entry name" value="PAS"/>
    <property type="match status" value="1"/>
</dbReference>
<dbReference type="Pfam" id="PF00989">
    <property type="entry name" value="PAS"/>
    <property type="match status" value="1"/>
</dbReference>
<dbReference type="InterPro" id="IPR036641">
    <property type="entry name" value="HPT_dom_sf"/>
</dbReference>
<dbReference type="NCBIfam" id="TIGR00229">
    <property type="entry name" value="sensory_box"/>
    <property type="match status" value="1"/>
</dbReference>
<dbReference type="InterPro" id="IPR001789">
    <property type="entry name" value="Sig_transdc_resp-reg_receiver"/>
</dbReference>
<dbReference type="InterPro" id="IPR029151">
    <property type="entry name" value="Sensor-like_sf"/>
</dbReference>
<feature type="modified residue" description="4-aspartylphosphate" evidence="15">
    <location>
        <position position="831"/>
    </location>
</feature>
<evidence type="ECO:0000256" key="1">
    <source>
        <dbReference type="ARBA" id="ARBA00000085"/>
    </source>
</evidence>
<dbReference type="InterPro" id="IPR036890">
    <property type="entry name" value="HATPase_C_sf"/>
</dbReference>
<dbReference type="InterPro" id="IPR004358">
    <property type="entry name" value="Sig_transdc_His_kin-like_C"/>
</dbReference>
<dbReference type="PANTHER" id="PTHR45339">
    <property type="entry name" value="HYBRID SIGNAL TRANSDUCTION HISTIDINE KINASE J"/>
    <property type="match status" value="1"/>
</dbReference>
<evidence type="ECO:0000256" key="9">
    <source>
        <dbReference type="ARBA" id="ARBA00022777"/>
    </source>
</evidence>
<evidence type="ECO:0000256" key="11">
    <source>
        <dbReference type="ARBA" id="ARBA00022989"/>
    </source>
</evidence>
<keyword evidence="25" id="KW-1185">Reference proteome</keyword>
<dbReference type="SMART" id="SM00388">
    <property type="entry name" value="HisKA"/>
    <property type="match status" value="1"/>
</dbReference>
<feature type="domain" description="Histidine kinase" evidence="19">
    <location>
        <begin position="541"/>
        <end position="762"/>
    </location>
</feature>
<dbReference type="InterPro" id="IPR035965">
    <property type="entry name" value="PAS-like_dom_sf"/>
</dbReference>
<evidence type="ECO:0000256" key="16">
    <source>
        <dbReference type="SAM" id="Coils"/>
    </source>
</evidence>
<keyword evidence="10" id="KW-0067">ATP-binding</keyword>
<feature type="domain" description="HPt" evidence="23">
    <location>
        <begin position="1117"/>
        <end position="1218"/>
    </location>
</feature>
<dbReference type="Gene3D" id="3.30.450.20">
    <property type="entry name" value="PAS domain"/>
    <property type="match status" value="3"/>
</dbReference>